<feature type="region of interest" description="Disordered" evidence="1">
    <location>
        <begin position="319"/>
        <end position="426"/>
    </location>
</feature>
<dbReference type="PANTHER" id="PTHR43830:SF3">
    <property type="entry name" value="PROTEIN PSP1"/>
    <property type="match status" value="1"/>
</dbReference>
<reference evidence="3" key="2">
    <citation type="submission" date="2021-04" db="EMBL/GenBank/DDBJ databases">
        <authorList>
            <person name="Gilroy R."/>
        </authorList>
    </citation>
    <scope>NUCLEOTIDE SEQUENCE</scope>
    <source>
        <strain evidence="3">CHK186-1790</strain>
    </source>
</reference>
<protein>
    <submittedName>
        <fullName evidence="3">Stage 0 sporulation family protein</fullName>
    </submittedName>
</protein>
<dbReference type="Pfam" id="PF04468">
    <property type="entry name" value="PSP1"/>
    <property type="match status" value="1"/>
</dbReference>
<feature type="compositionally biased region" description="Basic residues" evidence="1">
    <location>
        <begin position="338"/>
        <end position="347"/>
    </location>
</feature>
<feature type="compositionally biased region" description="Basic and acidic residues" evidence="1">
    <location>
        <begin position="367"/>
        <end position="381"/>
    </location>
</feature>
<feature type="compositionally biased region" description="Basic residues" evidence="1">
    <location>
        <begin position="399"/>
        <end position="410"/>
    </location>
</feature>
<comment type="caution">
    <text evidence="3">The sequence shown here is derived from an EMBL/GenBank/DDBJ whole genome shotgun (WGS) entry which is preliminary data.</text>
</comment>
<reference evidence="3" key="1">
    <citation type="journal article" date="2021" name="PeerJ">
        <title>Extensive microbial diversity within the chicken gut microbiome revealed by metagenomics and culture.</title>
        <authorList>
            <person name="Gilroy R."/>
            <person name="Ravi A."/>
            <person name="Getino M."/>
            <person name="Pursley I."/>
            <person name="Horton D.L."/>
            <person name="Alikhan N.F."/>
            <person name="Baker D."/>
            <person name="Gharbi K."/>
            <person name="Hall N."/>
            <person name="Watson M."/>
            <person name="Adriaenssens E.M."/>
            <person name="Foster-Nyarko E."/>
            <person name="Jarju S."/>
            <person name="Secka A."/>
            <person name="Antonio M."/>
            <person name="Oren A."/>
            <person name="Chaudhuri R.R."/>
            <person name="La Ragione R."/>
            <person name="Hildebrand F."/>
            <person name="Pallen M.J."/>
        </authorList>
    </citation>
    <scope>NUCLEOTIDE SEQUENCE</scope>
    <source>
        <strain evidence="3">CHK186-1790</strain>
    </source>
</reference>
<sequence length="426" mass="47235">MTEIIGVRFKSGGKQYYFDPKGLQVALGQGVILETARGIEYGECVKANTLVPDETVVPPLRPVVRLATEEDEKTVARNREKEAKAFRICQEKIAQHGLEMKLVEVEYNFEGSKILFFFTSEGRVDFRALVKDLAGVFHTRIELRQIGVRDEAKMLGGLGICGKPFCCATFLDEFQPVSIKMAKTQNLSLNPTKISGTCGRLMCCLKYEQEAYEDAVHRMPKQDSFVETPDGVGDVTQVDLLREQVKVRLDSAPEAPKCYHNCEICVVRNGKGKRPEGYVAPPPEELARRRYVAPREEGREELQREHTALSDALERVFQASEEAPAREQRRDTQESRGGRRGSRRRRGSGGGGEKKAQAQQSPAGKPAQDKPERKTKGERPPQPKAEAAPASGEQPKKSSGSRRNHRRRRGGGGGGQPKPPAPQGEA</sequence>
<dbReference type="NCBIfam" id="NF041131">
    <property type="entry name" value="RicT_YaaT_fam"/>
    <property type="match status" value="1"/>
</dbReference>
<dbReference type="PROSITE" id="PS51411">
    <property type="entry name" value="PSP1_C"/>
    <property type="match status" value="1"/>
</dbReference>
<dbReference type="Proteomes" id="UP000823882">
    <property type="component" value="Unassembled WGS sequence"/>
</dbReference>
<name>A0A9D2NZR9_9FIRM</name>
<accession>A0A9D2NZR9</accession>
<feature type="compositionally biased region" description="Pro residues" evidence="1">
    <location>
        <begin position="417"/>
        <end position="426"/>
    </location>
</feature>
<evidence type="ECO:0000313" key="3">
    <source>
        <dbReference type="EMBL" id="HJC40616.1"/>
    </source>
</evidence>
<evidence type="ECO:0000313" key="4">
    <source>
        <dbReference type="Proteomes" id="UP000823882"/>
    </source>
</evidence>
<dbReference type="InterPro" id="IPR007557">
    <property type="entry name" value="PSP1_C"/>
</dbReference>
<organism evidence="3 4">
    <name type="scientific">Candidatus Intestinimonas pullistercoris</name>
    <dbReference type="NCBI Taxonomy" id="2838623"/>
    <lineage>
        <taxon>Bacteria</taxon>
        <taxon>Bacillati</taxon>
        <taxon>Bacillota</taxon>
        <taxon>Clostridia</taxon>
        <taxon>Eubacteriales</taxon>
        <taxon>Intestinimonas</taxon>
    </lineage>
</organism>
<dbReference type="GO" id="GO:0005737">
    <property type="term" value="C:cytoplasm"/>
    <property type="evidence" value="ECO:0007669"/>
    <property type="project" value="TreeGrafter"/>
</dbReference>
<proteinExistence type="predicted"/>
<dbReference type="InterPro" id="IPR047767">
    <property type="entry name" value="PSP1-like"/>
</dbReference>
<gene>
    <name evidence="3" type="ORF">H9701_03560</name>
</gene>
<evidence type="ECO:0000259" key="2">
    <source>
        <dbReference type="PROSITE" id="PS51411"/>
    </source>
</evidence>
<feature type="compositionally biased region" description="Basic and acidic residues" evidence="1">
    <location>
        <begin position="323"/>
        <end position="337"/>
    </location>
</feature>
<dbReference type="PANTHER" id="PTHR43830">
    <property type="entry name" value="PROTEIN PSP1"/>
    <property type="match status" value="1"/>
</dbReference>
<dbReference type="EMBL" id="DWWJ01000069">
    <property type="protein sequence ID" value="HJC40616.1"/>
    <property type="molecule type" value="Genomic_DNA"/>
</dbReference>
<dbReference type="AlphaFoldDB" id="A0A9D2NZR9"/>
<evidence type="ECO:0000256" key="1">
    <source>
        <dbReference type="SAM" id="MobiDB-lite"/>
    </source>
</evidence>
<feature type="domain" description="PSP1 C-terminal" evidence="2">
    <location>
        <begin position="61"/>
        <end position="146"/>
    </location>
</feature>